<keyword evidence="1" id="KW-1133">Transmembrane helix</keyword>
<keyword evidence="1" id="KW-0812">Transmembrane</keyword>
<comment type="caution">
    <text evidence="2">The sequence shown here is derived from an EMBL/GenBank/DDBJ whole genome shotgun (WGS) entry which is preliminary data.</text>
</comment>
<name>A0AA40BEX4_9PEZI</name>
<evidence type="ECO:0000313" key="2">
    <source>
        <dbReference type="EMBL" id="KAK0732941.1"/>
    </source>
</evidence>
<protein>
    <submittedName>
        <fullName evidence="2">Uncharacterized protein</fullName>
    </submittedName>
</protein>
<keyword evidence="3" id="KW-1185">Reference proteome</keyword>
<dbReference type="Proteomes" id="UP001172101">
    <property type="component" value="Unassembled WGS sequence"/>
</dbReference>
<dbReference type="AlphaFoldDB" id="A0AA40BEX4"/>
<feature type="transmembrane region" description="Helical" evidence="1">
    <location>
        <begin position="55"/>
        <end position="74"/>
    </location>
</feature>
<evidence type="ECO:0000256" key="1">
    <source>
        <dbReference type="SAM" id="Phobius"/>
    </source>
</evidence>
<reference evidence="2" key="1">
    <citation type="submission" date="2023-06" db="EMBL/GenBank/DDBJ databases">
        <title>Genome-scale phylogeny and comparative genomics of the fungal order Sordariales.</title>
        <authorList>
            <consortium name="Lawrence Berkeley National Laboratory"/>
            <person name="Hensen N."/>
            <person name="Bonometti L."/>
            <person name="Westerberg I."/>
            <person name="Brannstrom I.O."/>
            <person name="Guillou S."/>
            <person name="Cros-Aarteil S."/>
            <person name="Calhoun S."/>
            <person name="Haridas S."/>
            <person name="Kuo A."/>
            <person name="Mondo S."/>
            <person name="Pangilinan J."/>
            <person name="Riley R."/>
            <person name="LaButti K."/>
            <person name="Andreopoulos B."/>
            <person name="Lipzen A."/>
            <person name="Chen C."/>
            <person name="Yanf M."/>
            <person name="Daum C."/>
            <person name="Ng V."/>
            <person name="Clum A."/>
            <person name="Steindorff A."/>
            <person name="Ohm R."/>
            <person name="Martin F."/>
            <person name="Silar P."/>
            <person name="Natvig D."/>
            <person name="Lalanne C."/>
            <person name="Gautier V."/>
            <person name="Ament-velasquez S.L."/>
            <person name="Kruys A."/>
            <person name="Hutchinson M.I."/>
            <person name="Powell A.J."/>
            <person name="Barry K."/>
            <person name="Miller A.N."/>
            <person name="Grigoriev I.V."/>
            <person name="Debuchy R."/>
            <person name="Gladieux P."/>
            <person name="Thoren M.H."/>
            <person name="Johannesson H."/>
        </authorList>
    </citation>
    <scope>NUCLEOTIDE SEQUENCE</scope>
    <source>
        <strain evidence="2">SMH2392-1A</strain>
    </source>
</reference>
<dbReference type="EMBL" id="JAUIRO010000001">
    <property type="protein sequence ID" value="KAK0732941.1"/>
    <property type="molecule type" value="Genomic_DNA"/>
</dbReference>
<dbReference type="RefSeq" id="XP_060301818.1">
    <property type="nucleotide sequence ID" value="XM_060446359.1"/>
</dbReference>
<gene>
    <name evidence="2" type="ORF">B0T26DRAFT_758231</name>
</gene>
<keyword evidence="1" id="KW-0472">Membrane</keyword>
<dbReference type="PANTHER" id="PTHR35043:SF7">
    <property type="entry name" value="TRANSCRIPTION FACTOR DOMAIN-CONTAINING PROTEIN"/>
    <property type="match status" value="1"/>
</dbReference>
<sequence>MLLLVERGHFITISKQDIEDRSKANLLQEVLVITQVGWMAVQCAVREARGLPISLLELHTLVHAVCAIIMYAFWFKSPWMSETSGSLTRRRSKTRRL</sequence>
<organism evidence="2 3">
    <name type="scientific">Lasiosphaeria miniovina</name>
    <dbReference type="NCBI Taxonomy" id="1954250"/>
    <lineage>
        <taxon>Eukaryota</taxon>
        <taxon>Fungi</taxon>
        <taxon>Dikarya</taxon>
        <taxon>Ascomycota</taxon>
        <taxon>Pezizomycotina</taxon>
        <taxon>Sordariomycetes</taxon>
        <taxon>Sordariomycetidae</taxon>
        <taxon>Sordariales</taxon>
        <taxon>Lasiosphaeriaceae</taxon>
        <taxon>Lasiosphaeria</taxon>
    </lineage>
</organism>
<proteinExistence type="predicted"/>
<dbReference type="PANTHER" id="PTHR35043">
    <property type="entry name" value="TRANSCRIPTION FACTOR DOMAIN-CONTAINING PROTEIN"/>
    <property type="match status" value="1"/>
</dbReference>
<evidence type="ECO:0000313" key="3">
    <source>
        <dbReference type="Proteomes" id="UP001172101"/>
    </source>
</evidence>
<dbReference type="GeneID" id="85329629"/>
<accession>A0AA40BEX4</accession>